<dbReference type="EMBL" id="CAWUHB010000017">
    <property type="protein sequence ID" value="CAK7219189.1"/>
    <property type="molecule type" value="Genomic_DNA"/>
</dbReference>
<organism evidence="1 2">
    <name type="scientific">Sporothrix curviconia</name>
    <dbReference type="NCBI Taxonomy" id="1260050"/>
    <lineage>
        <taxon>Eukaryota</taxon>
        <taxon>Fungi</taxon>
        <taxon>Dikarya</taxon>
        <taxon>Ascomycota</taxon>
        <taxon>Pezizomycotina</taxon>
        <taxon>Sordariomycetes</taxon>
        <taxon>Sordariomycetidae</taxon>
        <taxon>Ophiostomatales</taxon>
        <taxon>Ophiostomataceae</taxon>
        <taxon>Sporothrix</taxon>
    </lineage>
</organism>
<comment type="caution">
    <text evidence="1">The sequence shown here is derived from an EMBL/GenBank/DDBJ whole genome shotgun (WGS) entry which is preliminary data.</text>
</comment>
<evidence type="ECO:0000313" key="1">
    <source>
        <dbReference type="EMBL" id="CAK7219189.1"/>
    </source>
</evidence>
<sequence length="891" mass="96206">MAPRSASRCCRAVRSSLAGPSSSATTIPDGVWITDSVLASAFARYCQTVTLPSSPGTTRRFASNVPGPLESRRRLGKRQMTDQLSLQLSLNPAGSMLPPAWALPNTPDLRQWQWSPPRDASEWAQNTSLLSRQADTAKSGNGGGGGGTSVFPLFGMPKWLTDLGSEVAEVDNDVIEPQPQQQQARVVTAQQLYTSLQTWREVAATLSETDFAVQLDDICSEYQTQLRLAALTADEARDVFGQIWAVVREKGGDLESHASLLFAAVLEGIRTCPLLQAQDFGVEFWRELHVCVTQLLPKNATVDAQSPLTAAVALDMLLATPPLFLADVADLLPSHLCAIFASHALAAHTITSWDTAARAASTTAIEGTRTHALAEKVAQALQHMDLKQHSNFLETTTELIAVASSSSSSSSTSTSSVFSLPANNSGIADTGISAPNRVASMVASVWLLTLAHIPQVRQDKLYKTMSQLQQSSEAAPPTPETGAATIAATTTTDNNAGWHMRRTELCELLLAQWISRGYVTQQAQQSFRRTMATISAQGCNNQSGQPVHRDHPAALAALALAVFWPKHSRSQCVALYVSLLRGLHTLDHDAATARDELFLSVTALLGHLQAASTSPSTQSASVKAKLPPATFFESLAWAMDDVHAAVRLHELYVSTSTSSNSIPSAPAQAEQDSHSSPVQSLPLWSVGFWDKFADRLAAALDTGMLTAAQVSFALDLSARATQTTQHIKAMRTTAAAVSKTKTKAKTKAKTAYKPAKSLGAPTVALVEKLAVHFALDPNLSPRQALRGVEYCRRFLAAHVHTSSSNSCSSPASSTVMRALFHLITRDLEDAMPGRTTRLRWFLGIVEREYSPAEALASGWALERWRAAAKQIRKEEDRRLLQEARGMLERKN</sequence>
<evidence type="ECO:0000313" key="2">
    <source>
        <dbReference type="Proteomes" id="UP001642405"/>
    </source>
</evidence>
<keyword evidence="2" id="KW-1185">Reference proteome</keyword>
<proteinExistence type="predicted"/>
<gene>
    <name evidence="1" type="ORF">SCUCBS95973_003735</name>
</gene>
<accession>A0ABP0BHU2</accession>
<reference evidence="1 2" key="1">
    <citation type="submission" date="2024-01" db="EMBL/GenBank/DDBJ databases">
        <authorList>
            <person name="Allen C."/>
            <person name="Tagirdzhanova G."/>
        </authorList>
    </citation>
    <scope>NUCLEOTIDE SEQUENCE [LARGE SCALE GENOMIC DNA]</scope>
</reference>
<name>A0ABP0BHU2_9PEZI</name>
<dbReference type="Proteomes" id="UP001642405">
    <property type="component" value="Unassembled WGS sequence"/>
</dbReference>
<protein>
    <submittedName>
        <fullName evidence="1">Uncharacterized protein</fullName>
    </submittedName>
</protein>